<dbReference type="InterPro" id="IPR013264">
    <property type="entry name" value="DNAG_N"/>
</dbReference>
<evidence type="ECO:0000256" key="7">
    <source>
        <dbReference type="ARBA" id="ARBA00022771"/>
    </source>
</evidence>
<dbReference type="Gene3D" id="3.90.580.10">
    <property type="entry name" value="Zinc finger, CHC2-type domain"/>
    <property type="match status" value="1"/>
</dbReference>
<comment type="similarity">
    <text evidence="12 13">Belongs to the DnaG primase family.</text>
</comment>
<keyword evidence="7 12" id="KW-0863">Zinc-finger</keyword>
<gene>
    <name evidence="12 15" type="primary">dnaG</name>
    <name evidence="15" type="ORF">ACFP85_11555</name>
</gene>
<dbReference type="InterPro" id="IPR050219">
    <property type="entry name" value="DnaG_primase"/>
</dbReference>
<dbReference type="Pfam" id="PF08275">
    <property type="entry name" value="DNAG_N"/>
    <property type="match status" value="1"/>
</dbReference>
<comment type="caution">
    <text evidence="15">The sequence shown here is derived from an EMBL/GenBank/DDBJ whole genome shotgun (WGS) entry which is preliminary data.</text>
</comment>
<dbReference type="SMART" id="SM00766">
    <property type="entry name" value="DnaG_DnaB_bind"/>
    <property type="match status" value="1"/>
</dbReference>
<evidence type="ECO:0000256" key="5">
    <source>
        <dbReference type="ARBA" id="ARBA00022705"/>
    </source>
</evidence>
<evidence type="ECO:0000256" key="13">
    <source>
        <dbReference type="PIRNR" id="PIRNR002811"/>
    </source>
</evidence>
<sequence>MAGRIPRDFIDDLIARSDIVDIVDSRVKLKKAGKNYQACCPFHNEKSPSFTVSQDKQFYHCFGCGAHGNVISFLIEYDRLEFPEAVEELARFHGVDVPREKGSAPPVSAEKRQQREDDYALMEKVAQFFAHQLKNHPDAARPIDYLKQRGLSGEVVKRFGVGFAPPEWDGALAAFGRSPELQQQLLDLKIITQNDKGRRFDFFRDRIMFPIRDRRGRVIGFGGRVINADDGPKYLNSPETRIFHKGHELYGLYQARQAHRALARVLIVEGYMDVVALAQFGIDYAVASLGTSTTPEHIQLLLRSTSQVVCCYDGDRAGRDAAWRALENALPYLKDGVELKFLFLPDGEDPDTLVRQIGKEAFEQKIDAESIPVSRFLFENLLGRHHVGSEEGKAALIAEAQALIDQVSGDNQRQLLEERLFKLTGQDSYRLDLQRDMAKANSATNKIQAPAKQKPAGKSQLTPVRIMLRLLLEQPELAAQCAEVQPQLLDVNLVPGLELLGEVHSYCAEHSQKNSAQVLEHFRSHRDFAVLNKLLSSDAFSVHDAIGELFAQSRQQVYRDSFAKLVERQLHSRMEELLARSRLGKLSDEEKQELKVLLSAQS</sequence>
<keyword evidence="16" id="KW-1185">Reference proteome</keyword>
<keyword evidence="6 12" id="KW-0479">Metal-binding</keyword>
<keyword evidence="10 12" id="KW-0238">DNA-binding</keyword>
<evidence type="ECO:0000256" key="2">
    <source>
        <dbReference type="ARBA" id="ARBA00022515"/>
    </source>
</evidence>
<dbReference type="EC" id="2.7.7.101" evidence="12"/>
<reference evidence="16" key="1">
    <citation type="journal article" date="2019" name="Int. J. Syst. Evol. Microbiol.">
        <title>The Global Catalogue of Microorganisms (GCM) 10K type strain sequencing project: providing services to taxonomists for standard genome sequencing and annotation.</title>
        <authorList>
            <consortium name="The Broad Institute Genomics Platform"/>
            <consortium name="The Broad Institute Genome Sequencing Center for Infectious Disease"/>
            <person name="Wu L."/>
            <person name="Ma J."/>
        </authorList>
    </citation>
    <scope>NUCLEOTIDE SEQUENCE [LARGE SCALE GENOMIC DNA]</scope>
    <source>
        <strain evidence="16">CGMCC 1.16031</strain>
    </source>
</reference>
<dbReference type="InterPro" id="IPR006171">
    <property type="entry name" value="TOPRIM_dom"/>
</dbReference>
<evidence type="ECO:0000313" key="16">
    <source>
        <dbReference type="Proteomes" id="UP001596364"/>
    </source>
</evidence>
<name>A0ABW1XQ18_9ALTE</name>
<dbReference type="Gene3D" id="3.40.1360.10">
    <property type="match status" value="1"/>
</dbReference>
<dbReference type="InterPro" id="IPR037068">
    <property type="entry name" value="DNA_primase_core_N_sf"/>
</dbReference>
<keyword evidence="5 12" id="KW-0235">DNA replication</keyword>
<keyword evidence="8 12" id="KW-0862">Zinc</keyword>
<dbReference type="InterPro" id="IPR030846">
    <property type="entry name" value="DnaG_bac"/>
</dbReference>
<evidence type="ECO:0000313" key="15">
    <source>
        <dbReference type="EMBL" id="MFC6440779.1"/>
    </source>
</evidence>
<evidence type="ECO:0000256" key="6">
    <source>
        <dbReference type="ARBA" id="ARBA00022723"/>
    </source>
</evidence>
<evidence type="ECO:0000256" key="10">
    <source>
        <dbReference type="ARBA" id="ARBA00023125"/>
    </source>
</evidence>
<comment type="subunit">
    <text evidence="12">Monomer. Interacts with DnaB.</text>
</comment>
<dbReference type="InterPro" id="IPR006295">
    <property type="entry name" value="DNA_primase_DnaG"/>
</dbReference>
<dbReference type="RefSeq" id="WP_131259793.1">
    <property type="nucleotide sequence ID" value="NZ_JBHSUS010000001.1"/>
</dbReference>
<dbReference type="SMART" id="SM00400">
    <property type="entry name" value="ZnF_CHCC"/>
    <property type="match status" value="1"/>
</dbReference>
<dbReference type="Pfam" id="PF01807">
    <property type="entry name" value="Zn_ribbon_DnaG"/>
    <property type="match status" value="1"/>
</dbReference>
<dbReference type="Pfam" id="PF10410">
    <property type="entry name" value="DnaB_bind"/>
    <property type="match status" value="1"/>
</dbReference>
<evidence type="ECO:0000256" key="1">
    <source>
        <dbReference type="ARBA" id="ARBA00022478"/>
    </source>
</evidence>
<dbReference type="PIRSF" id="PIRSF002811">
    <property type="entry name" value="DnaG"/>
    <property type="match status" value="1"/>
</dbReference>
<comment type="function">
    <text evidence="12 13">RNA polymerase that catalyzes the synthesis of short RNA molecules used as primers for DNA polymerase during DNA replication.</text>
</comment>
<accession>A0ABW1XQ18</accession>
<dbReference type="CDD" id="cd03364">
    <property type="entry name" value="TOPRIM_DnaG_primases"/>
    <property type="match status" value="1"/>
</dbReference>
<dbReference type="PROSITE" id="PS50880">
    <property type="entry name" value="TOPRIM"/>
    <property type="match status" value="1"/>
</dbReference>
<evidence type="ECO:0000256" key="8">
    <source>
        <dbReference type="ARBA" id="ARBA00022833"/>
    </source>
</evidence>
<comment type="domain">
    <text evidence="12">Contains an N-terminal zinc-binding domain, a central core domain that contains the primase activity, and a C-terminal DnaB-binding domain.</text>
</comment>
<keyword evidence="1 12" id="KW-0240">DNA-directed RNA polymerase</keyword>
<dbReference type="Pfam" id="PF08278">
    <property type="entry name" value="DnaG_DnaB_bind"/>
    <property type="match status" value="1"/>
</dbReference>
<keyword evidence="11 12" id="KW-0804">Transcription</keyword>
<dbReference type="PANTHER" id="PTHR30313">
    <property type="entry name" value="DNA PRIMASE"/>
    <property type="match status" value="1"/>
</dbReference>
<feature type="domain" description="Toprim" evidence="14">
    <location>
        <begin position="263"/>
        <end position="345"/>
    </location>
</feature>
<dbReference type="InterPro" id="IPR016136">
    <property type="entry name" value="DNA_helicase_N/primase_C"/>
</dbReference>
<keyword evidence="2 12" id="KW-0639">Primosome</keyword>
<dbReference type="Proteomes" id="UP001596364">
    <property type="component" value="Unassembled WGS sequence"/>
</dbReference>
<dbReference type="InterPro" id="IPR013173">
    <property type="entry name" value="DNA_primase_DnaG_DnaB-bd_dom"/>
</dbReference>
<evidence type="ECO:0000256" key="9">
    <source>
        <dbReference type="ARBA" id="ARBA00022842"/>
    </source>
</evidence>
<evidence type="ECO:0000259" key="14">
    <source>
        <dbReference type="PROSITE" id="PS50880"/>
    </source>
</evidence>
<dbReference type="InterPro" id="IPR002694">
    <property type="entry name" value="Znf_CHC2"/>
</dbReference>
<dbReference type="InterPro" id="IPR019475">
    <property type="entry name" value="DNA_primase_DnaB-bd"/>
</dbReference>
<evidence type="ECO:0000256" key="4">
    <source>
        <dbReference type="ARBA" id="ARBA00022695"/>
    </source>
</evidence>
<dbReference type="InterPro" id="IPR036977">
    <property type="entry name" value="DNA_primase_Znf_CHC2"/>
</dbReference>
<protein>
    <recommendedName>
        <fullName evidence="12 13">DNA primase</fullName>
        <ecNumber evidence="12">2.7.7.101</ecNumber>
    </recommendedName>
</protein>
<comment type="cofactor">
    <cofactor evidence="12 13">
        <name>Zn(2+)</name>
        <dbReference type="ChEBI" id="CHEBI:29105"/>
    </cofactor>
    <text evidence="12 13">Binds 1 zinc ion per monomer.</text>
</comment>
<feature type="zinc finger region" description="CHC2-type" evidence="12">
    <location>
        <begin position="40"/>
        <end position="64"/>
    </location>
</feature>
<comment type="catalytic activity">
    <reaction evidence="12">
        <text>ssDNA + n NTP = ssDNA/pppN(pN)n-1 hybrid + (n-1) diphosphate.</text>
        <dbReference type="EC" id="2.7.7.101"/>
    </reaction>
</comment>
<evidence type="ECO:0000256" key="3">
    <source>
        <dbReference type="ARBA" id="ARBA00022679"/>
    </source>
</evidence>
<dbReference type="EMBL" id="JBHSUS010000001">
    <property type="protein sequence ID" value="MFC6440779.1"/>
    <property type="molecule type" value="Genomic_DNA"/>
</dbReference>
<keyword evidence="9" id="KW-0460">Magnesium</keyword>
<dbReference type="PANTHER" id="PTHR30313:SF2">
    <property type="entry name" value="DNA PRIMASE"/>
    <property type="match status" value="1"/>
</dbReference>
<keyword evidence="4 12" id="KW-0548">Nucleotidyltransferase</keyword>
<dbReference type="SUPFAM" id="SSF117023">
    <property type="entry name" value="DNA primase DnaG, C-terminal domain"/>
    <property type="match status" value="1"/>
</dbReference>
<dbReference type="Pfam" id="PF13155">
    <property type="entry name" value="Toprim_2"/>
    <property type="match status" value="1"/>
</dbReference>
<evidence type="ECO:0000256" key="12">
    <source>
        <dbReference type="HAMAP-Rule" id="MF_00974"/>
    </source>
</evidence>
<evidence type="ECO:0000256" key="11">
    <source>
        <dbReference type="ARBA" id="ARBA00023163"/>
    </source>
</evidence>
<dbReference type="NCBIfam" id="TIGR01391">
    <property type="entry name" value="dnaG"/>
    <property type="match status" value="1"/>
</dbReference>
<dbReference type="HAMAP" id="MF_00974">
    <property type="entry name" value="DNA_primase_DnaG"/>
    <property type="match status" value="1"/>
</dbReference>
<dbReference type="Gene3D" id="3.90.980.10">
    <property type="entry name" value="DNA primase, catalytic core, N-terminal domain"/>
    <property type="match status" value="1"/>
</dbReference>
<dbReference type="Gene3D" id="1.10.860.10">
    <property type="entry name" value="DNAb Helicase, Chain A"/>
    <property type="match status" value="1"/>
</dbReference>
<dbReference type="SUPFAM" id="SSF57783">
    <property type="entry name" value="Zinc beta-ribbon"/>
    <property type="match status" value="1"/>
</dbReference>
<organism evidence="15 16">
    <name type="scientific">Pseudobowmanella zhangzhouensis</name>
    <dbReference type="NCBI Taxonomy" id="1537679"/>
    <lineage>
        <taxon>Bacteria</taxon>
        <taxon>Pseudomonadati</taxon>
        <taxon>Pseudomonadota</taxon>
        <taxon>Gammaproteobacteria</taxon>
        <taxon>Alteromonadales</taxon>
        <taxon>Alteromonadaceae</taxon>
    </lineage>
</organism>
<dbReference type="SMART" id="SM00493">
    <property type="entry name" value="TOPRIM"/>
    <property type="match status" value="1"/>
</dbReference>
<dbReference type="Gene3D" id="1.20.50.20">
    <property type="entry name" value="DnaG, RNA polymerase domain, helical bundle"/>
    <property type="match status" value="1"/>
</dbReference>
<dbReference type="SUPFAM" id="SSF56731">
    <property type="entry name" value="DNA primase core"/>
    <property type="match status" value="1"/>
</dbReference>
<keyword evidence="3 12" id="KW-0808">Transferase</keyword>
<proteinExistence type="inferred from homology"/>
<dbReference type="InterPro" id="IPR034151">
    <property type="entry name" value="TOPRIM_DnaG_bac"/>
</dbReference>